<comment type="similarity">
    <text evidence="2">Belongs to the MreD family.</text>
</comment>
<sequence length="165" mass="18915">MQNFQRIRWFILLVLLQVLVLNYVHINQYATPLFYIYFILKFNSDIGRKSLMLWAFAIGLCVDIFSNTPGINAAASVLLAFCRPLLLRNQLLRGMSDIFEPGISAMGVHSFLRYTFTGVFIHVTTVNILDAFSFIHLKPLLLSIVTDTAMTLFCIMCVDTIRRKK</sequence>
<feature type="transmembrane region" description="Helical" evidence="8">
    <location>
        <begin position="141"/>
        <end position="161"/>
    </location>
</feature>
<keyword evidence="5" id="KW-0133">Cell shape</keyword>
<reference evidence="9 10" key="1">
    <citation type="journal article" date="2021" name="Sci. Rep.">
        <title>The distribution of antibiotic resistance genes in chicken gut microbiota commensals.</title>
        <authorList>
            <person name="Juricova H."/>
            <person name="Matiasovicova J."/>
            <person name="Kubasova T."/>
            <person name="Cejkova D."/>
            <person name="Rychlik I."/>
        </authorList>
    </citation>
    <scope>NUCLEOTIDE SEQUENCE [LARGE SCALE GENOMIC DNA]</scope>
    <source>
        <strain evidence="9 10">An768</strain>
    </source>
</reference>
<name>A0ABS2F933_9BACE</name>
<keyword evidence="4 8" id="KW-0812">Transmembrane</keyword>
<evidence type="ECO:0000256" key="5">
    <source>
        <dbReference type="ARBA" id="ARBA00022960"/>
    </source>
</evidence>
<evidence type="ECO:0000256" key="7">
    <source>
        <dbReference type="ARBA" id="ARBA00023136"/>
    </source>
</evidence>
<proteinExistence type="inferred from homology"/>
<keyword evidence="10" id="KW-1185">Reference proteome</keyword>
<dbReference type="EMBL" id="JACJKJ010000010">
    <property type="protein sequence ID" value="MBM6806735.1"/>
    <property type="molecule type" value="Genomic_DNA"/>
</dbReference>
<protein>
    <submittedName>
        <fullName evidence="9">Rod shape-determining protein MreD</fullName>
    </submittedName>
</protein>
<keyword evidence="3" id="KW-1003">Cell membrane</keyword>
<comment type="subcellular location">
    <subcellularLocation>
        <location evidence="1">Cell membrane</location>
        <topology evidence="1">Multi-pass membrane protein</topology>
    </subcellularLocation>
</comment>
<evidence type="ECO:0000256" key="4">
    <source>
        <dbReference type="ARBA" id="ARBA00022692"/>
    </source>
</evidence>
<evidence type="ECO:0000313" key="10">
    <source>
        <dbReference type="Proteomes" id="UP000782117"/>
    </source>
</evidence>
<gene>
    <name evidence="9" type="primary">mreD</name>
    <name evidence="9" type="ORF">H6A24_09560</name>
</gene>
<accession>A0ABS2F933</accession>
<dbReference type="Proteomes" id="UP000782117">
    <property type="component" value="Unassembled WGS sequence"/>
</dbReference>
<evidence type="ECO:0000256" key="2">
    <source>
        <dbReference type="ARBA" id="ARBA00007776"/>
    </source>
</evidence>
<dbReference type="RefSeq" id="WP_178257570.1">
    <property type="nucleotide sequence ID" value="NZ_JACJKJ010000010.1"/>
</dbReference>
<evidence type="ECO:0000256" key="6">
    <source>
        <dbReference type="ARBA" id="ARBA00022989"/>
    </source>
</evidence>
<dbReference type="InterPro" id="IPR007227">
    <property type="entry name" value="Cell_shape_determining_MreD"/>
</dbReference>
<evidence type="ECO:0000256" key="1">
    <source>
        <dbReference type="ARBA" id="ARBA00004651"/>
    </source>
</evidence>
<keyword evidence="7 8" id="KW-0472">Membrane</keyword>
<keyword evidence="6 8" id="KW-1133">Transmembrane helix</keyword>
<evidence type="ECO:0000313" key="9">
    <source>
        <dbReference type="EMBL" id="MBM6806735.1"/>
    </source>
</evidence>
<evidence type="ECO:0000256" key="3">
    <source>
        <dbReference type="ARBA" id="ARBA00022475"/>
    </source>
</evidence>
<evidence type="ECO:0000256" key="8">
    <source>
        <dbReference type="SAM" id="Phobius"/>
    </source>
</evidence>
<feature type="transmembrane region" description="Helical" evidence="8">
    <location>
        <begin position="50"/>
        <end position="81"/>
    </location>
</feature>
<organism evidence="9 10">
    <name type="scientific">Bacteroides caecicola</name>
    <dbReference type="NCBI Taxonomy" id="1462569"/>
    <lineage>
        <taxon>Bacteria</taxon>
        <taxon>Pseudomonadati</taxon>
        <taxon>Bacteroidota</taxon>
        <taxon>Bacteroidia</taxon>
        <taxon>Bacteroidales</taxon>
        <taxon>Bacteroidaceae</taxon>
        <taxon>Bacteroides</taxon>
    </lineage>
</organism>
<dbReference type="NCBIfam" id="TIGR03426">
    <property type="entry name" value="shape_MreD"/>
    <property type="match status" value="1"/>
</dbReference>
<comment type="caution">
    <text evidence="9">The sequence shown here is derived from an EMBL/GenBank/DDBJ whole genome shotgun (WGS) entry which is preliminary data.</text>
</comment>